<evidence type="ECO:0000313" key="7">
    <source>
        <dbReference type="Proteomes" id="UP000193218"/>
    </source>
</evidence>
<dbReference type="EMBL" id="NBSH01000010">
    <property type="protein sequence ID" value="ORX35628.1"/>
    <property type="molecule type" value="Genomic_DNA"/>
</dbReference>
<dbReference type="STRING" id="4999.A0A1Y1UC52"/>
<dbReference type="RefSeq" id="XP_021869792.1">
    <property type="nucleotide sequence ID" value="XM_022016383.1"/>
</dbReference>
<dbReference type="Proteomes" id="UP000193218">
    <property type="component" value="Unassembled WGS sequence"/>
</dbReference>
<dbReference type="SUPFAM" id="SSF46911">
    <property type="entry name" value="Ribosomal protein S18"/>
    <property type="match status" value="1"/>
</dbReference>
<evidence type="ECO:0000256" key="2">
    <source>
        <dbReference type="ARBA" id="ARBA00022980"/>
    </source>
</evidence>
<comment type="caution">
    <text evidence="6">The sequence shown here is derived from an EMBL/GenBank/DDBJ whole genome shotgun (WGS) entry which is preliminary data.</text>
</comment>
<evidence type="ECO:0000256" key="3">
    <source>
        <dbReference type="ARBA" id="ARBA00023274"/>
    </source>
</evidence>
<comment type="similarity">
    <text evidence="1">Belongs to the bacterial ribosomal protein bS18 family.</text>
</comment>
<feature type="region of interest" description="Disordered" evidence="5">
    <location>
        <begin position="154"/>
        <end position="173"/>
    </location>
</feature>
<proteinExistence type="inferred from homology"/>
<protein>
    <recommendedName>
        <fullName evidence="4">Small ribosomal subunit protein bS18m</fullName>
    </recommendedName>
</protein>
<gene>
    <name evidence="6" type="ORF">BD324DRAFT_630899</name>
</gene>
<dbReference type="GO" id="GO:0003735">
    <property type="term" value="F:structural constituent of ribosome"/>
    <property type="evidence" value="ECO:0007669"/>
    <property type="project" value="InterPro"/>
</dbReference>
<accession>A0A1Y1UC52</accession>
<dbReference type="AlphaFoldDB" id="A0A1Y1UC52"/>
<sequence>MRFCFRPKSFILPVQSILQQLFKLFGHFVPLLSQQRPTMSQRLIPRAYSSLTAMSAASGSSFSSVMMIGGLRTFSSTSIPSRPPPNGFESFAGSLANILGSQAASSSSSNGSTPQTQTEAMLKDMGAAADGRRTNFHPGATISPSELTRERLFPGSFRPRRKPPLFGPQEGKARQRDPFILANSHPLEHTYNARLIQAFLDPMGRIKPRSETQLSKKSQKQVGKLVRRARSMGIISVWNNSPSKAGYGRMPSSGLSFDFEDDSLY</sequence>
<evidence type="ECO:0000313" key="6">
    <source>
        <dbReference type="EMBL" id="ORX35628.1"/>
    </source>
</evidence>
<dbReference type="GeneID" id="33558192"/>
<dbReference type="GO" id="GO:0005763">
    <property type="term" value="C:mitochondrial small ribosomal subunit"/>
    <property type="evidence" value="ECO:0007669"/>
    <property type="project" value="TreeGrafter"/>
</dbReference>
<dbReference type="PANTHER" id="PTHR13479:SF40">
    <property type="entry name" value="SMALL RIBOSOMAL SUBUNIT PROTEIN BS18M"/>
    <property type="match status" value="1"/>
</dbReference>
<dbReference type="InParanoid" id="A0A1Y1UC52"/>
<evidence type="ECO:0000256" key="4">
    <source>
        <dbReference type="ARBA" id="ARBA00035264"/>
    </source>
</evidence>
<dbReference type="PANTHER" id="PTHR13479">
    <property type="entry name" value="30S RIBOSOMAL PROTEIN S18"/>
    <property type="match status" value="1"/>
</dbReference>
<dbReference type="Pfam" id="PF01084">
    <property type="entry name" value="Ribosomal_S18"/>
    <property type="match status" value="1"/>
</dbReference>
<dbReference type="GO" id="GO:0032543">
    <property type="term" value="P:mitochondrial translation"/>
    <property type="evidence" value="ECO:0007669"/>
    <property type="project" value="TreeGrafter"/>
</dbReference>
<keyword evidence="3" id="KW-0687">Ribonucleoprotein</keyword>
<evidence type="ECO:0000256" key="5">
    <source>
        <dbReference type="SAM" id="MobiDB-lite"/>
    </source>
</evidence>
<dbReference type="InterPro" id="IPR036870">
    <property type="entry name" value="Ribosomal_bS18_sf"/>
</dbReference>
<dbReference type="InterPro" id="IPR001648">
    <property type="entry name" value="Ribosomal_bS18"/>
</dbReference>
<organism evidence="6 7">
    <name type="scientific">Kockovaella imperatae</name>
    <dbReference type="NCBI Taxonomy" id="4999"/>
    <lineage>
        <taxon>Eukaryota</taxon>
        <taxon>Fungi</taxon>
        <taxon>Dikarya</taxon>
        <taxon>Basidiomycota</taxon>
        <taxon>Agaricomycotina</taxon>
        <taxon>Tremellomycetes</taxon>
        <taxon>Tremellales</taxon>
        <taxon>Cuniculitremaceae</taxon>
        <taxon>Kockovaella</taxon>
    </lineage>
</organism>
<reference evidence="6 7" key="1">
    <citation type="submission" date="2017-03" db="EMBL/GenBank/DDBJ databases">
        <title>Widespread Adenine N6-methylation of Active Genes in Fungi.</title>
        <authorList>
            <consortium name="DOE Joint Genome Institute"/>
            <person name="Mondo S.J."/>
            <person name="Dannebaum R.O."/>
            <person name="Kuo R.C."/>
            <person name="Louie K.B."/>
            <person name="Bewick A.J."/>
            <person name="Labutti K."/>
            <person name="Haridas S."/>
            <person name="Kuo A."/>
            <person name="Salamov A."/>
            <person name="Ahrendt S.R."/>
            <person name="Lau R."/>
            <person name="Bowen B.P."/>
            <person name="Lipzen A."/>
            <person name="Sullivan W."/>
            <person name="Andreopoulos W.B."/>
            <person name="Clum A."/>
            <person name="Lindquist E."/>
            <person name="Daum C."/>
            <person name="Northen T.R."/>
            <person name="Ramamoorthy G."/>
            <person name="Schmitz R.J."/>
            <person name="Gryganskyi A."/>
            <person name="Culley D."/>
            <person name="Magnuson J."/>
            <person name="James T.Y."/>
            <person name="O'Malley M.A."/>
            <person name="Stajich J.E."/>
            <person name="Spatafora J.W."/>
            <person name="Visel A."/>
            <person name="Grigoriev I.V."/>
        </authorList>
    </citation>
    <scope>NUCLEOTIDE SEQUENCE [LARGE SCALE GENOMIC DNA]</scope>
    <source>
        <strain evidence="6 7">NRRL Y-17943</strain>
    </source>
</reference>
<dbReference type="Gene3D" id="4.10.640.10">
    <property type="entry name" value="Ribosomal protein S18"/>
    <property type="match status" value="1"/>
</dbReference>
<evidence type="ECO:0000256" key="1">
    <source>
        <dbReference type="ARBA" id="ARBA00005589"/>
    </source>
</evidence>
<keyword evidence="7" id="KW-1185">Reference proteome</keyword>
<name>A0A1Y1UC52_9TREE</name>
<keyword evidence="2" id="KW-0689">Ribosomal protein</keyword>
<dbReference type="GO" id="GO:0070181">
    <property type="term" value="F:small ribosomal subunit rRNA binding"/>
    <property type="evidence" value="ECO:0007669"/>
    <property type="project" value="TreeGrafter"/>
</dbReference>
<dbReference type="OrthoDB" id="21463at2759"/>